<gene>
    <name evidence="2" type="ORF">M440DRAFT_1418042</name>
</gene>
<dbReference type="STRING" id="983965.A0A2T4CIG9"/>
<accession>A0A2T4CIG9</accession>
<reference evidence="2 3" key="1">
    <citation type="submission" date="2016-07" db="EMBL/GenBank/DDBJ databases">
        <title>Multiple horizontal gene transfer events from other fungi enriched the ability of initially mycotrophic Trichoderma (Ascomycota) to feed on dead plant biomass.</title>
        <authorList>
            <consortium name="DOE Joint Genome Institute"/>
            <person name="Aerts A."/>
            <person name="Atanasova L."/>
            <person name="Chenthamara K."/>
            <person name="Zhang J."/>
            <person name="Grujic M."/>
            <person name="Henrissat B."/>
            <person name="Kuo A."/>
            <person name="Salamov A."/>
            <person name="Lipzen A."/>
            <person name="Labutti K."/>
            <person name="Barry K."/>
            <person name="Miao Y."/>
            <person name="Rahimi M.J."/>
            <person name="Shen Q."/>
            <person name="Grigoriev I.V."/>
            <person name="Kubicek C.P."/>
            <person name="Druzhinina I.S."/>
        </authorList>
    </citation>
    <scope>NUCLEOTIDE SEQUENCE [LARGE SCALE GENOMIC DNA]</scope>
    <source>
        <strain evidence="2 3">ATCC 18648</strain>
    </source>
</reference>
<sequence length="395" mass="44768">MSRPHEQASRAQAKEKQVPDGTLASRRRLEEQAQQEISKLHEELHKLQAQAKRDARDLRDMSNHAENLDNVVHTLRDDLEKAKNRVAALEKTAAENEAIITQANATAVSRLASNVSREFTDDMIREALKKFFQTDFFSWCADVCADRIEHETAAFYKFLDDGIINGSYGHLKSPEYLRFKVNTPDGSGPLVLLQAALATRLCALYLNDAYFLAQQLPMNSHGRRMLSEFERHLSHVQIGAATDWRVETVACLQKVVPITEDHVLREVDSFVREYGFLLSKDQFNHEARKDLVQLFADFATLALKLWRTKANVQWCDMRGFDGVCFDTGNNAMEVDSSLVSTMGQRLNGRPIGLIIRPAIWSNSMSANGKMEEVIWLKAHAWVSGEEDPMDTMSLI</sequence>
<evidence type="ECO:0000256" key="1">
    <source>
        <dbReference type="SAM" id="MobiDB-lite"/>
    </source>
</evidence>
<feature type="region of interest" description="Disordered" evidence="1">
    <location>
        <begin position="1"/>
        <end position="24"/>
    </location>
</feature>
<keyword evidence="3" id="KW-1185">Reference proteome</keyword>
<protein>
    <submittedName>
        <fullName evidence="2">Uncharacterized protein</fullName>
    </submittedName>
</protein>
<dbReference type="OrthoDB" id="4156714at2759"/>
<organism evidence="2 3">
    <name type="scientific">Trichoderma longibrachiatum ATCC 18648</name>
    <dbReference type="NCBI Taxonomy" id="983965"/>
    <lineage>
        <taxon>Eukaryota</taxon>
        <taxon>Fungi</taxon>
        <taxon>Dikarya</taxon>
        <taxon>Ascomycota</taxon>
        <taxon>Pezizomycotina</taxon>
        <taxon>Sordariomycetes</taxon>
        <taxon>Hypocreomycetidae</taxon>
        <taxon>Hypocreales</taxon>
        <taxon>Hypocreaceae</taxon>
        <taxon>Trichoderma</taxon>
    </lineage>
</organism>
<dbReference type="EMBL" id="KZ679126">
    <property type="protein sequence ID" value="PTB81356.1"/>
    <property type="molecule type" value="Genomic_DNA"/>
</dbReference>
<evidence type="ECO:0000313" key="2">
    <source>
        <dbReference type="EMBL" id="PTB81356.1"/>
    </source>
</evidence>
<proteinExistence type="predicted"/>
<dbReference type="Proteomes" id="UP000240760">
    <property type="component" value="Unassembled WGS sequence"/>
</dbReference>
<feature type="compositionally biased region" description="Basic and acidic residues" evidence="1">
    <location>
        <begin position="1"/>
        <end position="18"/>
    </location>
</feature>
<name>A0A2T4CIG9_TRILO</name>
<evidence type="ECO:0000313" key="3">
    <source>
        <dbReference type="Proteomes" id="UP000240760"/>
    </source>
</evidence>
<dbReference type="AlphaFoldDB" id="A0A2T4CIG9"/>